<reference evidence="2 3" key="1">
    <citation type="submission" date="2018-08" db="EMBL/GenBank/DDBJ databases">
        <title>Genome sequence of Methylocystis hirsuta CSC1, a methanotroph able to accumulate PHAs.</title>
        <authorList>
            <person name="Bordel S."/>
            <person name="Rodriguez E."/>
            <person name="Gancedo J."/>
            <person name="Munoz R."/>
        </authorList>
    </citation>
    <scope>NUCLEOTIDE SEQUENCE [LARGE SCALE GENOMIC DNA]</scope>
    <source>
        <strain evidence="2 3">CSC1</strain>
    </source>
</reference>
<dbReference type="SUPFAM" id="SSF52309">
    <property type="entry name" value="N-(deoxy)ribosyltransferase-like"/>
    <property type="match status" value="1"/>
</dbReference>
<protein>
    <submittedName>
        <fullName evidence="2">DUF1937 family protein</fullName>
    </submittedName>
</protein>
<accession>A0A3M9XNJ8</accession>
<keyword evidence="3" id="KW-1185">Reference proteome</keyword>
<evidence type="ECO:0000313" key="2">
    <source>
        <dbReference type="EMBL" id="RNJ49415.1"/>
    </source>
</evidence>
<feature type="domain" description="DUF1937" evidence="1">
    <location>
        <begin position="70"/>
        <end position="170"/>
    </location>
</feature>
<dbReference type="OrthoDB" id="8420122at2"/>
<gene>
    <name evidence="2" type="ORF">D1O30_07155</name>
</gene>
<dbReference type="Gene3D" id="3.40.50.10400">
    <property type="entry name" value="Hypothetical protein PA1492"/>
    <property type="match status" value="1"/>
</dbReference>
<dbReference type="InterPro" id="IPR015235">
    <property type="entry name" value="DUF1937"/>
</dbReference>
<name>A0A3M9XNJ8_9HYPH</name>
<dbReference type="EMBL" id="QWDD01000001">
    <property type="protein sequence ID" value="RNJ49415.1"/>
    <property type="molecule type" value="Genomic_DNA"/>
</dbReference>
<dbReference type="Proteomes" id="UP000268623">
    <property type="component" value="Unassembled WGS sequence"/>
</dbReference>
<organism evidence="2 3">
    <name type="scientific">Methylocystis hirsuta</name>
    <dbReference type="NCBI Taxonomy" id="369798"/>
    <lineage>
        <taxon>Bacteria</taxon>
        <taxon>Pseudomonadati</taxon>
        <taxon>Pseudomonadota</taxon>
        <taxon>Alphaproteobacteria</taxon>
        <taxon>Hyphomicrobiales</taxon>
        <taxon>Methylocystaceae</taxon>
        <taxon>Methylocystis</taxon>
    </lineage>
</organism>
<evidence type="ECO:0000259" key="1">
    <source>
        <dbReference type="Pfam" id="PF09152"/>
    </source>
</evidence>
<sequence length="183" mass="20545">MRLEGMDPKMLDIAPTPVKAPGYQIIEKDWPLDCPRDEPAEQMSISGPVIDNIKKAHAALCPLDKSGYWYLASPYEQYPYGHDRATTDVAQIAANLVERGIVVFAPIVHSHHLVPWLSRKLTHQEWLNFDVPFLDAAVGLIVAKMPGWHNSNGVQFEMAYMHKRGKPVFLLPVDVARNPVALI</sequence>
<comment type="caution">
    <text evidence="2">The sequence shown here is derived from an EMBL/GenBank/DDBJ whole genome shotgun (WGS) entry which is preliminary data.</text>
</comment>
<proteinExistence type="predicted"/>
<evidence type="ECO:0000313" key="3">
    <source>
        <dbReference type="Proteomes" id="UP000268623"/>
    </source>
</evidence>
<dbReference type="Pfam" id="PF09152">
    <property type="entry name" value="DUF1937"/>
    <property type="match status" value="1"/>
</dbReference>
<dbReference type="AlphaFoldDB" id="A0A3M9XNJ8"/>